<organism evidence="1 2">
    <name type="scientific">Cercopithifilaria johnstoni</name>
    <dbReference type="NCBI Taxonomy" id="2874296"/>
    <lineage>
        <taxon>Eukaryota</taxon>
        <taxon>Metazoa</taxon>
        <taxon>Ecdysozoa</taxon>
        <taxon>Nematoda</taxon>
        <taxon>Chromadorea</taxon>
        <taxon>Rhabditida</taxon>
        <taxon>Spirurina</taxon>
        <taxon>Spiruromorpha</taxon>
        <taxon>Filarioidea</taxon>
        <taxon>Onchocercidae</taxon>
        <taxon>Cercopithifilaria</taxon>
    </lineage>
</organism>
<reference evidence="1" key="1">
    <citation type="submission" date="2021-09" db="EMBL/GenBank/DDBJ databases">
        <authorList>
            <consortium name="Pathogen Informatics"/>
        </authorList>
    </citation>
    <scope>NUCLEOTIDE SEQUENCE</scope>
</reference>
<evidence type="ECO:0000313" key="1">
    <source>
        <dbReference type="EMBL" id="CAG9532443.1"/>
    </source>
</evidence>
<proteinExistence type="predicted"/>
<dbReference type="Proteomes" id="UP000746747">
    <property type="component" value="Unassembled WGS sequence"/>
</dbReference>
<dbReference type="Gene3D" id="3.30.70.330">
    <property type="match status" value="1"/>
</dbReference>
<dbReference type="EMBL" id="CAKAEH010000974">
    <property type="protein sequence ID" value="CAG9532443.1"/>
    <property type="molecule type" value="Genomic_DNA"/>
</dbReference>
<name>A0A8J2LZ18_9BILA</name>
<accession>A0A8J2LZ18</accession>
<keyword evidence="2" id="KW-1185">Reference proteome</keyword>
<dbReference type="InterPro" id="IPR012677">
    <property type="entry name" value="Nucleotide-bd_a/b_plait_sf"/>
</dbReference>
<comment type="caution">
    <text evidence="1">The sequence shown here is derived from an EMBL/GenBank/DDBJ whole genome shotgun (WGS) entry which is preliminary data.</text>
</comment>
<sequence>MRFELATVEKRLQLKSVTFTGNSDLTSKIYTGVSNDHSAETWSKFLSTFSSEMKMKRIITTEEKTRTVFVGNAPLSSNKKELENYFRSSMPLRVYDYIILLLPSLVINSYFTRNGEKFGRNLLRLNGCCGKRKCSCKTAVFIYLMMCPKTSLLHILKQFCFYNTYKFFKKDSLTLEGLVMVKVFAFVVFKENEAVSFAYGLMDPSSKSVLKGCRRKTRLVTRKRRLAIL</sequence>
<dbReference type="OrthoDB" id="442677at2759"/>
<protein>
    <submittedName>
        <fullName evidence="1">Uncharacterized protein</fullName>
    </submittedName>
</protein>
<gene>
    <name evidence="1" type="ORF">CJOHNSTONI_LOCUS2751</name>
</gene>
<evidence type="ECO:0000313" key="2">
    <source>
        <dbReference type="Proteomes" id="UP000746747"/>
    </source>
</evidence>
<dbReference type="AlphaFoldDB" id="A0A8J2LZ18"/>